<keyword evidence="1" id="KW-1133">Transmembrane helix</keyword>
<dbReference type="EMBL" id="CYYK01000002">
    <property type="protein sequence ID" value="CUN54673.1"/>
    <property type="molecule type" value="Genomic_DNA"/>
</dbReference>
<feature type="transmembrane region" description="Helical" evidence="1">
    <location>
        <begin position="39"/>
        <end position="63"/>
    </location>
</feature>
<keyword evidence="1" id="KW-0472">Membrane</keyword>
<evidence type="ECO:0000313" key="3">
    <source>
        <dbReference type="Proteomes" id="UP000095455"/>
    </source>
</evidence>
<feature type="transmembrane region" description="Helical" evidence="1">
    <location>
        <begin position="10"/>
        <end position="27"/>
    </location>
</feature>
<dbReference type="AlphaFoldDB" id="A0A8D9L2P5"/>
<accession>A0A8D9L2P5</accession>
<dbReference type="Proteomes" id="UP000095455">
    <property type="component" value="Unassembled WGS sequence"/>
</dbReference>
<keyword evidence="1" id="KW-0812">Transmembrane</keyword>
<comment type="caution">
    <text evidence="2">The sequence shown here is derived from an EMBL/GenBank/DDBJ whole genome shotgun (WGS) entry which is preliminary data.</text>
</comment>
<organism evidence="2 3">
    <name type="scientific">Parabacteroides distasonis</name>
    <dbReference type="NCBI Taxonomy" id="823"/>
    <lineage>
        <taxon>Bacteria</taxon>
        <taxon>Pseudomonadati</taxon>
        <taxon>Bacteroidota</taxon>
        <taxon>Bacteroidia</taxon>
        <taxon>Bacteroidales</taxon>
        <taxon>Tannerellaceae</taxon>
        <taxon>Parabacteroides</taxon>
    </lineage>
</organism>
<evidence type="ECO:0000313" key="2">
    <source>
        <dbReference type="EMBL" id="CUN54673.1"/>
    </source>
</evidence>
<reference evidence="2 3" key="1">
    <citation type="submission" date="2015-09" db="EMBL/GenBank/DDBJ databases">
        <authorList>
            <consortium name="Pathogen Informatics"/>
        </authorList>
    </citation>
    <scope>NUCLEOTIDE SEQUENCE [LARGE SCALE GENOMIC DNA]</scope>
    <source>
        <strain evidence="2 3">2789STDY5608822</strain>
    </source>
</reference>
<name>A0A8D9L2P5_PARDI</name>
<protein>
    <submittedName>
        <fullName evidence="2">Uncharacterized protein</fullName>
    </submittedName>
</protein>
<evidence type="ECO:0000256" key="1">
    <source>
        <dbReference type="SAM" id="Phobius"/>
    </source>
</evidence>
<gene>
    <name evidence="2" type="ORF">ERS852380_00554</name>
</gene>
<proteinExistence type="predicted"/>
<sequence>MDTMNKKERWIIYPFLIILIIVAFTALCQEHPRIGGFDYLGFIMGILSFLLAILAVMFGYNILDIKGRIKENVEKEFEGVKLDIEKLQSEVLFLRSKVVVRKIFVKGNIVIETKKFKCKDLIAYAKDVHMLNAEIIDEDLIIKDSSDFDPNAEYYASGDIISHVVCDDE</sequence>